<dbReference type="EnsemblPlants" id="KEH38460">
    <property type="protein sequence ID" value="KEH38460"/>
    <property type="gene ID" value="MTR_2g072170"/>
</dbReference>
<sequence>MFSRTRSLLPSLTSHKTQNPSLFSSSQQNTNNNKDNLILQRFHHKDWLTSKEATTLTNSLTNPSLSLTIFHLYSSRKDYNPTQPFCISLITKFTQSHNFTYIDTLLKTLPKPYSFTQDFFFNLIKIYAHKAQRIDKAIQLLNEMPNYGTWPSIKTFNFVLNVLVNSKLYDVVFDLYASALKLGVEIDACCLNIMIKGLCKKGEMESAFKVFDEFPKMGLKRNERTFATIMNGLCEKGMVDEGFGLLERMKEEGIVVDVVVYNVLIHGLVKNGRVDEGVTVLEDVMMRNGCYPNESSYQHVLYGLIDLKRFEEAKGVVEKMVLKGFVVSYDSFKGLVLGFCREGLIEEVDWGVRSMVRMGFVPRMGMWRPIVRCIVVSRDSIRFSPTTRVLALQDRLKCNVDAGFHHLSNRASYMCCLRNAEEEFLSSLSSWTCSMLEVYEGEATSLWECYDALEMRNLLQEFVKRQGRRPPTILGLREHIFTGRIRCVNYTNMVSCILFQLQCLFSGMEPALSQLVKGFWLILSVMMIEKYDVGGFFLRY</sequence>
<protein>
    <submittedName>
        <fullName evidence="5">PPR containing plant-like protein</fullName>
    </submittedName>
</protein>
<feature type="repeat" description="PPR" evidence="3">
    <location>
        <begin position="293"/>
        <end position="327"/>
    </location>
</feature>
<feature type="repeat" description="PPR" evidence="3">
    <location>
        <begin position="222"/>
        <end position="256"/>
    </location>
</feature>
<evidence type="ECO:0000256" key="4">
    <source>
        <dbReference type="SAM" id="MobiDB-lite"/>
    </source>
</evidence>
<feature type="compositionally biased region" description="Polar residues" evidence="4">
    <location>
        <begin position="15"/>
        <end position="31"/>
    </location>
</feature>
<reference evidence="5 7" key="2">
    <citation type="journal article" date="2014" name="BMC Genomics">
        <title>An improved genome release (version Mt4.0) for the model legume Medicago truncatula.</title>
        <authorList>
            <person name="Tang H."/>
            <person name="Krishnakumar V."/>
            <person name="Bidwell S."/>
            <person name="Rosen B."/>
            <person name="Chan A."/>
            <person name="Zhou S."/>
            <person name="Gentzbittel L."/>
            <person name="Childs K.L."/>
            <person name="Yandell M."/>
            <person name="Gundlach H."/>
            <person name="Mayer K.F."/>
            <person name="Schwartz D.C."/>
            <person name="Town C.D."/>
        </authorList>
    </citation>
    <scope>GENOME REANNOTATION</scope>
    <source>
        <strain evidence="5">A17</strain>
        <strain evidence="6 7">cv. Jemalong A17</strain>
    </source>
</reference>
<proteinExistence type="inferred from homology"/>
<dbReference type="EMBL" id="CM001218">
    <property type="protein sequence ID" value="KEH38460.1"/>
    <property type="molecule type" value="Genomic_DNA"/>
</dbReference>
<keyword evidence="2" id="KW-0677">Repeat</keyword>
<dbReference type="PANTHER" id="PTHR47941">
    <property type="entry name" value="PENTATRICOPEPTIDE REPEAT-CONTAINING PROTEIN 3, MITOCHONDRIAL"/>
    <property type="match status" value="1"/>
</dbReference>
<feature type="repeat" description="PPR" evidence="3">
    <location>
        <begin position="187"/>
        <end position="221"/>
    </location>
</feature>
<feature type="repeat" description="PPR" evidence="3">
    <location>
        <begin position="257"/>
        <end position="292"/>
    </location>
</feature>
<evidence type="ECO:0000256" key="2">
    <source>
        <dbReference type="ARBA" id="ARBA00022737"/>
    </source>
</evidence>
<reference evidence="5 7" key="1">
    <citation type="journal article" date="2011" name="Nature">
        <title>The Medicago genome provides insight into the evolution of rhizobial symbioses.</title>
        <authorList>
            <person name="Young N.D."/>
            <person name="Debelle F."/>
            <person name="Oldroyd G.E."/>
            <person name="Geurts R."/>
            <person name="Cannon S.B."/>
            <person name="Udvardi M.K."/>
            <person name="Benedito V.A."/>
            <person name="Mayer K.F."/>
            <person name="Gouzy J."/>
            <person name="Schoof H."/>
            <person name="Van de Peer Y."/>
            <person name="Proost S."/>
            <person name="Cook D.R."/>
            <person name="Meyers B.C."/>
            <person name="Spannagl M."/>
            <person name="Cheung F."/>
            <person name="De Mita S."/>
            <person name="Krishnakumar V."/>
            <person name="Gundlach H."/>
            <person name="Zhou S."/>
            <person name="Mudge J."/>
            <person name="Bharti A.K."/>
            <person name="Murray J.D."/>
            <person name="Naoumkina M.A."/>
            <person name="Rosen B."/>
            <person name="Silverstein K.A."/>
            <person name="Tang H."/>
            <person name="Rombauts S."/>
            <person name="Zhao P.X."/>
            <person name="Zhou P."/>
            <person name="Barbe V."/>
            <person name="Bardou P."/>
            <person name="Bechner M."/>
            <person name="Bellec A."/>
            <person name="Berger A."/>
            <person name="Berges H."/>
            <person name="Bidwell S."/>
            <person name="Bisseling T."/>
            <person name="Choisne N."/>
            <person name="Couloux A."/>
            <person name="Denny R."/>
            <person name="Deshpande S."/>
            <person name="Dai X."/>
            <person name="Doyle J.J."/>
            <person name="Dudez A.M."/>
            <person name="Farmer A.D."/>
            <person name="Fouteau S."/>
            <person name="Franken C."/>
            <person name="Gibelin C."/>
            <person name="Gish J."/>
            <person name="Goldstein S."/>
            <person name="Gonzalez A.J."/>
            <person name="Green P.J."/>
            <person name="Hallab A."/>
            <person name="Hartog M."/>
            <person name="Hua A."/>
            <person name="Humphray S.J."/>
            <person name="Jeong D.H."/>
            <person name="Jing Y."/>
            <person name="Jocker A."/>
            <person name="Kenton S.M."/>
            <person name="Kim D.J."/>
            <person name="Klee K."/>
            <person name="Lai H."/>
            <person name="Lang C."/>
            <person name="Lin S."/>
            <person name="Macmil S.L."/>
            <person name="Magdelenat G."/>
            <person name="Matthews L."/>
            <person name="McCorrison J."/>
            <person name="Monaghan E.L."/>
            <person name="Mun J.H."/>
            <person name="Najar F.Z."/>
            <person name="Nicholson C."/>
            <person name="Noirot C."/>
            <person name="O'Bleness M."/>
            <person name="Paule C.R."/>
            <person name="Poulain J."/>
            <person name="Prion F."/>
            <person name="Qin B."/>
            <person name="Qu C."/>
            <person name="Retzel E.F."/>
            <person name="Riddle C."/>
            <person name="Sallet E."/>
            <person name="Samain S."/>
            <person name="Samson N."/>
            <person name="Sanders I."/>
            <person name="Saurat O."/>
            <person name="Scarpelli C."/>
            <person name="Schiex T."/>
            <person name="Segurens B."/>
            <person name="Severin A.J."/>
            <person name="Sherrier D.J."/>
            <person name="Shi R."/>
            <person name="Sims S."/>
            <person name="Singer S.R."/>
            <person name="Sinharoy S."/>
            <person name="Sterck L."/>
            <person name="Viollet A."/>
            <person name="Wang B.B."/>
            <person name="Wang K."/>
            <person name="Wang M."/>
            <person name="Wang X."/>
            <person name="Warfsmann J."/>
            <person name="Weissenbach J."/>
            <person name="White D.D."/>
            <person name="White J.D."/>
            <person name="Wiley G.B."/>
            <person name="Wincker P."/>
            <person name="Xing Y."/>
            <person name="Yang L."/>
            <person name="Yao Z."/>
            <person name="Ying F."/>
            <person name="Zhai J."/>
            <person name="Zhou L."/>
            <person name="Zuber A."/>
            <person name="Denarie J."/>
            <person name="Dixon R.A."/>
            <person name="May G.D."/>
            <person name="Schwartz D.C."/>
            <person name="Rogers J."/>
            <person name="Quetier F."/>
            <person name="Town C.D."/>
            <person name="Roe B.A."/>
        </authorList>
    </citation>
    <scope>NUCLEOTIDE SEQUENCE [LARGE SCALE GENOMIC DNA]</scope>
    <source>
        <strain evidence="5">A17</strain>
        <strain evidence="6 7">cv. Jemalong A17</strain>
    </source>
</reference>
<dbReference type="Proteomes" id="UP000002051">
    <property type="component" value="Chromosome 2"/>
</dbReference>
<dbReference type="AlphaFoldDB" id="A0A072VK01"/>
<gene>
    <name evidence="5" type="ordered locus">MTR_2g072170</name>
</gene>
<comment type="similarity">
    <text evidence="1">Belongs to the PPR family. P subfamily.</text>
</comment>
<evidence type="ECO:0000313" key="7">
    <source>
        <dbReference type="Proteomes" id="UP000002051"/>
    </source>
</evidence>
<evidence type="ECO:0000313" key="5">
    <source>
        <dbReference type="EMBL" id="KEH38460.1"/>
    </source>
</evidence>
<dbReference type="Gene3D" id="1.25.40.10">
    <property type="entry name" value="Tetratricopeptide repeat domain"/>
    <property type="match status" value="2"/>
</dbReference>
<evidence type="ECO:0000256" key="3">
    <source>
        <dbReference type="PROSITE-ProRule" id="PRU00708"/>
    </source>
</evidence>
<dbReference type="InterPro" id="IPR002885">
    <property type="entry name" value="PPR_rpt"/>
</dbReference>
<feature type="compositionally biased region" description="Low complexity" evidence="4">
    <location>
        <begin position="1"/>
        <end position="14"/>
    </location>
</feature>
<reference evidence="6" key="3">
    <citation type="submission" date="2015-04" db="UniProtKB">
        <authorList>
            <consortium name="EnsemblPlants"/>
        </authorList>
    </citation>
    <scope>IDENTIFICATION</scope>
    <source>
        <strain evidence="6">cv. Jemalong A17</strain>
    </source>
</reference>
<dbReference type="HOGENOM" id="CLU_504714_0_0_1"/>
<dbReference type="NCBIfam" id="TIGR00756">
    <property type="entry name" value="PPR"/>
    <property type="match status" value="3"/>
</dbReference>
<organism evidence="5 7">
    <name type="scientific">Medicago truncatula</name>
    <name type="common">Barrel medic</name>
    <name type="synonym">Medicago tribuloides</name>
    <dbReference type="NCBI Taxonomy" id="3880"/>
    <lineage>
        <taxon>Eukaryota</taxon>
        <taxon>Viridiplantae</taxon>
        <taxon>Streptophyta</taxon>
        <taxon>Embryophyta</taxon>
        <taxon>Tracheophyta</taxon>
        <taxon>Spermatophyta</taxon>
        <taxon>Magnoliopsida</taxon>
        <taxon>eudicotyledons</taxon>
        <taxon>Gunneridae</taxon>
        <taxon>Pentapetalae</taxon>
        <taxon>rosids</taxon>
        <taxon>fabids</taxon>
        <taxon>Fabales</taxon>
        <taxon>Fabaceae</taxon>
        <taxon>Papilionoideae</taxon>
        <taxon>50 kb inversion clade</taxon>
        <taxon>NPAAA clade</taxon>
        <taxon>Hologalegina</taxon>
        <taxon>IRL clade</taxon>
        <taxon>Trifolieae</taxon>
        <taxon>Medicago</taxon>
    </lineage>
</organism>
<dbReference type="InterPro" id="IPR011990">
    <property type="entry name" value="TPR-like_helical_dom_sf"/>
</dbReference>
<feature type="repeat" description="PPR" evidence="3">
    <location>
        <begin position="328"/>
        <end position="362"/>
    </location>
</feature>
<dbReference type="Pfam" id="PF01535">
    <property type="entry name" value="PPR"/>
    <property type="match status" value="1"/>
</dbReference>
<keyword evidence="7" id="KW-1185">Reference proteome</keyword>
<dbReference type="PROSITE" id="PS51375">
    <property type="entry name" value="PPR"/>
    <property type="match status" value="5"/>
</dbReference>
<name>A0A072VK01_MEDTR</name>
<dbReference type="Pfam" id="PF13041">
    <property type="entry name" value="PPR_2"/>
    <property type="match status" value="2"/>
</dbReference>
<evidence type="ECO:0000256" key="1">
    <source>
        <dbReference type="ARBA" id="ARBA00007626"/>
    </source>
</evidence>
<accession>A0A072VK01</accession>
<evidence type="ECO:0000313" key="6">
    <source>
        <dbReference type="EnsemblPlants" id="KEH38460"/>
    </source>
</evidence>
<feature type="region of interest" description="Disordered" evidence="4">
    <location>
        <begin position="1"/>
        <end position="31"/>
    </location>
</feature>